<dbReference type="EMBL" id="JACHHG010000002">
    <property type="protein sequence ID" value="MBB6097046.1"/>
    <property type="molecule type" value="Genomic_DNA"/>
</dbReference>
<reference evidence="1 2" key="1">
    <citation type="submission" date="2020-08" db="EMBL/GenBank/DDBJ databases">
        <title>Genomic Encyclopedia of Type Strains, Phase IV (KMG-IV): sequencing the most valuable type-strain genomes for metagenomic binning, comparative biology and taxonomic classification.</title>
        <authorList>
            <person name="Goeker M."/>
        </authorList>
    </citation>
    <scope>NUCLEOTIDE SEQUENCE [LARGE SCALE GENOMIC DNA]</scope>
    <source>
        <strain evidence="1 2">DSM 21458</strain>
    </source>
</reference>
<dbReference type="RefSeq" id="WP_183984116.1">
    <property type="nucleotide sequence ID" value="NZ_JACHHG010000002.1"/>
</dbReference>
<comment type="caution">
    <text evidence="1">The sequence shown here is derived from an EMBL/GenBank/DDBJ whole genome shotgun (WGS) entry which is preliminary data.</text>
</comment>
<organism evidence="1 2">
    <name type="scientific">Deinobacterium chartae</name>
    <dbReference type="NCBI Taxonomy" id="521158"/>
    <lineage>
        <taxon>Bacteria</taxon>
        <taxon>Thermotogati</taxon>
        <taxon>Deinococcota</taxon>
        <taxon>Deinococci</taxon>
        <taxon>Deinococcales</taxon>
        <taxon>Deinococcaceae</taxon>
        <taxon>Deinobacterium</taxon>
    </lineage>
</organism>
<protein>
    <submittedName>
        <fullName evidence="1">Uncharacterized protein</fullName>
    </submittedName>
</protein>
<name>A0A841HVV4_9DEIO</name>
<dbReference type="Proteomes" id="UP000569951">
    <property type="component" value="Unassembled WGS sequence"/>
</dbReference>
<sequence>MDVKRIAPEHQSASKGFELDAQLTFLGERPRSEAEHAVRGWGELRREWYGDGDTVRALRLSGDVSRETILEQLRAGLEGGLLSRAELGLRGFLRSERSFEFMPWRRNVVVPKGELARVTLEEGVRYLIE</sequence>
<proteinExistence type="predicted"/>
<evidence type="ECO:0000313" key="1">
    <source>
        <dbReference type="EMBL" id="MBB6097046.1"/>
    </source>
</evidence>
<keyword evidence="2" id="KW-1185">Reference proteome</keyword>
<accession>A0A841HVV4</accession>
<dbReference type="AlphaFoldDB" id="A0A841HVV4"/>
<evidence type="ECO:0000313" key="2">
    <source>
        <dbReference type="Proteomes" id="UP000569951"/>
    </source>
</evidence>
<gene>
    <name evidence="1" type="ORF">HNR42_000460</name>
</gene>